<dbReference type="GeneID" id="104996513"/>
<organism evidence="7 8">
    <name type="scientific">Bison bison bison</name>
    <name type="common">North American plains bison</name>
    <dbReference type="NCBI Taxonomy" id="43346"/>
    <lineage>
        <taxon>Eukaryota</taxon>
        <taxon>Metazoa</taxon>
        <taxon>Chordata</taxon>
        <taxon>Craniata</taxon>
        <taxon>Vertebrata</taxon>
        <taxon>Euteleostomi</taxon>
        <taxon>Mammalia</taxon>
        <taxon>Eutheria</taxon>
        <taxon>Laurasiatheria</taxon>
        <taxon>Artiodactyla</taxon>
        <taxon>Ruminantia</taxon>
        <taxon>Pecora</taxon>
        <taxon>Bovidae</taxon>
        <taxon>Bovinae</taxon>
        <taxon>Bison</taxon>
    </lineage>
</organism>
<dbReference type="Pfam" id="PF03055">
    <property type="entry name" value="RPE65"/>
    <property type="match status" value="1"/>
</dbReference>
<feature type="binding site" evidence="4">
    <location>
        <position position="172"/>
    </location>
    <ligand>
        <name>Fe cation</name>
        <dbReference type="ChEBI" id="CHEBI:24875"/>
        <note>catalytic</note>
    </ligand>
</feature>
<dbReference type="PANTHER" id="PTHR10543:SF132">
    <property type="entry name" value="BETA,BETA-CAROTENE 15,15'-DIOXYGENASE"/>
    <property type="match status" value="1"/>
</dbReference>
<name>A0A6P3IBJ5_BISBB</name>
<comment type="cofactor">
    <cofactor evidence="4">
        <name>Fe(2+)</name>
        <dbReference type="ChEBI" id="CHEBI:29033"/>
    </cofactor>
    <text evidence="4">Binds 1 Fe(2+) ion per subunit.</text>
</comment>
<evidence type="ECO:0000256" key="6">
    <source>
        <dbReference type="SAM" id="MobiDB-lite"/>
    </source>
</evidence>
<feature type="binding site" evidence="4">
    <location>
        <position position="237"/>
    </location>
    <ligand>
        <name>Fe cation</name>
        <dbReference type="ChEBI" id="CHEBI:24875"/>
        <note>catalytic</note>
    </ligand>
</feature>
<feature type="binding site" evidence="4">
    <location>
        <position position="308"/>
    </location>
    <ligand>
        <name>Fe cation</name>
        <dbReference type="ChEBI" id="CHEBI:24875"/>
        <note>catalytic</note>
    </ligand>
</feature>
<keyword evidence="7" id="KW-1185">Reference proteome</keyword>
<dbReference type="OrthoDB" id="407010at2759"/>
<sequence length="620" mass="69698">MEIIFGRNKKEQLEPVRARVTGKIPAWLQGILLRNGPGMHTVGETRYNHWFDGLALLHSFTIRDGEVYYRSKYLRSDTYTANIEANRIVVSEFGTMAYPDPCKNIFSKAFSYLSHTIPDFTDNCLINIMRCGEDFYATTETSYIRRINPQTLETLEKVDFRKYVAVNLATSHPHYDAAGNVLNVGTSIVDKGKTKYVIFKIPAPVPGGRKEGRSPLKDTEVFCSIAAHSLLSPSYYHSFGVTENYIIFLEQPFKLDILKMATAYIRGVSWASCLAFHREDKTHIHIIDRRTRKPVPTKYHTDPMVVFHHVNAYEEDGCLLFDAITYEDGSLYQLFYLANLNEDFKENSRLTSMPTLKRFVLPLHVDKNAEVGSNLIKLSSTTARALKEKDDQVSCQPELLCEGLELPHINYAHNGQPYRYVFAAGVQWSPIPTKIIKYDILTKSSLTWREEHCWPAEPLFVPTPGAKDEDDGIILSAIVSTDPQKSPFLLVLDARTFTELARASVDVEMHLDFHGLFIPDAGRDPGKQAPSQEAPARAAAGRAAPRTDSLEALVLGTSSAQLTAVPAPGEVQEGGPSFHFALILSAAALSQHSENRTHLYLFFHFILAMRTLLESQSNIY</sequence>
<dbReference type="GO" id="GO:0010436">
    <property type="term" value="F:carotenoid dioxygenase activity"/>
    <property type="evidence" value="ECO:0007669"/>
    <property type="project" value="TreeGrafter"/>
</dbReference>
<gene>
    <name evidence="8" type="primary">BCO1</name>
</gene>
<evidence type="ECO:0000256" key="5">
    <source>
        <dbReference type="RuleBase" id="RU003799"/>
    </source>
</evidence>
<dbReference type="GO" id="GO:0016121">
    <property type="term" value="P:carotene catabolic process"/>
    <property type="evidence" value="ECO:0007669"/>
    <property type="project" value="TreeGrafter"/>
</dbReference>
<reference evidence="8" key="1">
    <citation type="submission" date="2025-08" db="UniProtKB">
        <authorList>
            <consortium name="RefSeq"/>
        </authorList>
    </citation>
    <scope>IDENTIFICATION</scope>
    <source>
        <tissue evidence="8">Blood</tissue>
    </source>
</reference>
<evidence type="ECO:0000256" key="4">
    <source>
        <dbReference type="PIRSR" id="PIRSR604294-1"/>
    </source>
</evidence>
<dbReference type="InterPro" id="IPR004294">
    <property type="entry name" value="Carotenoid_Oase"/>
</dbReference>
<dbReference type="Proteomes" id="UP000515208">
    <property type="component" value="Unplaced"/>
</dbReference>
<dbReference type="KEGG" id="bbis:104996513"/>
<feature type="compositionally biased region" description="Low complexity" evidence="6">
    <location>
        <begin position="529"/>
        <end position="545"/>
    </location>
</feature>
<accession>A0A6P3IBJ5</accession>
<feature type="binding site" evidence="4">
    <location>
        <position position="514"/>
    </location>
    <ligand>
        <name>Fe cation</name>
        <dbReference type="ChEBI" id="CHEBI:24875"/>
        <note>catalytic</note>
    </ligand>
</feature>
<proteinExistence type="inferred from homology"/>
<evidence type="ECO:0000256" key="3">
    <source>
        <dbReference type="ARBA" id="ARBA00023004"/>
    </source>
</evidence>
<evidence type="ECO:0000313" key="7">
    <source>
        <dbReference type="Proteomes" id="UP000515208"/>
    </source>
</evidence>
<dbReference type="AlphaFoldDB" id="A0A6P3IBJ5"/>
<dbReference type="CTD" id="53630"/>
<dbReference type="PANTHER" id="PTHR10543">
    <property type="entry name" value="BETA-CAROTENE DIOXYGENASE"/>
    <property type="match status" value="1"/>
</dbReference>
<keyword evidence="2 4" id="KW-0479">Metal-binding</keyword>
<dbReference type="GO" id="GO:0003834">
    <property type="term" value="F:beta-carotene 15,15'-dioxygenase activity"/>
    <property type="evidence" value="ECO:0007669"/>
    <property type="project" value="TreeGrafter"/>
</dbReference>
<keyword evidence="3 4" id="KW-0408">Iron</keyword>
<dbReference type="RefSeq" id="XP_010849097.1">
    <property type="nucleotide sequence ID" value="XM_010850795.1"/>
</dbReference>
<dbReference type="GO" id="GO:0042574">
    <property type="term" value="P:retinal metabolic process"/>
    <property type="evidence" value="ECO:0007669"/>
    <property type="project" value="TreeGrafter"/>
</dbReference>
<dbReference type="GO" id="GO:0046872">
    <property type="term" value="F:metal ion binding"/>
    <property type="evidence" value="ECO:0007669"/>
    <property type="project" value="UniProtKB-KW"/>
</dbReference>
<protein>
    <submittedName>
        <fullName evidence="8">LOW QUALITY PROTEIN: beta,beta-carotene 15,15'-monooxygenase</fullName>
    </submittedName>
</protein>
<comment type="similarity">
    <text evidence="1 5">Belongs to the carotenoid oxygenase family.</text>
</comment>
<evidence type="ECO:0000256" key="2">
    <source>
        <dbReference type="ARBA" id="ARBA00022723"/>
    </source>
</evidence>
<evidence type="ECO:0000313" key="8">
    <source>
        <dbReference type="RefSeq" id="XP_010849097.1"/>
    </source>
</evidence>
<evidence type="ECO:0000256" key="1">
    <source>
        <dbReference type="ARBA" id="ARBA00006787"/>
    </source>
</evidence>
<feature type="region of interest" description="Disordered" evidence="6">
    <location>
        <begin position="522"/>
        <end position="545"/>
    </location>
</feature>